<evidence type="ECO:0000313" key="3">
    <source>
        <dbReference type="Proteomes" id="UP000028582"/>
    </source>
</evidence>
<protein>
    <recommendedName>
        <fullName evidence="4">DUF676 domain-containing protein</fullName>
    </recommendedName>
</protein>
<reference evidence="2 3" key="1">
    <citation type="submission" date="2013-11" db="EMBL/GenBank/DDBJ databases">
        <title>The Genome Sequence of Phytophthora parasitica P1976.</title>
        <authorList>
            <consortium name="The Broad Institute Genomics Platform"/>
            <person name="Russ C."/>
            <person name="Tyler B."/>
            <person name="Panabieres F."/>
            <person name="Shan W."/>
            <person name="Tripathy S."/>
            <person name="Grunwald N."/>
            <person name="Machado M."/>
            <person name="Johnson C.S."/>
            <person name="Walker B."/>
            <person name="Young S."/>
            <person name="Zeng Q."/>
            <person name="Gargeya S."/>
            <person name="Fitzgerald M."/>
            <person name="Haas B."/>
            <person name="Abouelleil A."/>
            <person name="Allen A.W."/>
            <person name="Alvarado L."/>
            <person name="Arachchi H.M."/>
            <person name="Berlin A.M."/>
            <person name="Chapman S.B."/>
            <person name="Gainer-Dewar J."/>
            <person name="Goldberg J."/>
            <person name="Griggs A."/>
            <person name="Gujja S."/>
            <person name="Hansen M."/>
            <person name="Howarth C."/>
            <person name="Imamovic A."/>
            <person name="Ireland A."/>
            <person name="Larimer J."/>
            <person name="McCowan C."/>
            <person name="Murphy C."/>
            <person name="Pearson M."/>
            <person name="Poon T.W."/>
            <person name="Priest M."/>
            <person name="Roberts A."/>
            <person name="Saif S."/>
            <person name="Shea T."/>
            <person name="Sisk P."/>
            <person name="Sykes S."/>
            <person name="Wortman J."/>
            <person name="Nusbaum C."/>
            <person name="Birren B."/>
        </authorList>
    </citation>
    <scope>NUCLEOTIDE SEQUENCE [LARGE SCALE GENOMIC DNA]</scope>
    <source>
        <strain evidence="2 3">P1976</strain>
    </source>
</reference>
<feature type="signal peptide" evidence="1">
    <location>
        <begin position="1"/>
        <end position="22"/>
    </location>
</feature>
<proteinExistence type="predicted"/>
<organism evidence="2 3">
    <name type="scientific">Phytophthora nicotianae P1976</name>
    <dbReference type="NCBI Taxonomy" id="1317066"/>
    <lineage>
        <taxon>Eukaryota</taxon>
        <taxon>Sar</taxon>
        <taxon>Stramenopiles</taxon>
        <taxon>Oomycota</taxon>
        <taxon>Peronosporomycetes</taxon>
        <taxon>Peronosporales</taxon>
        <taxon>Peronosporaceae</taxon>
        <taxon>Phytophthora</taxon>
    </lineage>
</organism>
<name>A0A080ZHP5_PHYNI</name>
<sequence length="529" mass="57183">MSGFMRAVGAAVFSLSVFTASAAGHDSRHLKTSLSDLPSLKLHVTLQRKSLELHGASEFNVFANPVVSDDGLRVRYDGFATFVEGHSRFTYSLVDGAPYLMANDSSSNVPSVDCIPPSTLPFDAILPALNDATPIPSASIGGVPIECESGNLFKTSFAGIHYAICSSDDSGFTAIASDVTIDVDYLDEPVAIPDVKLEDGSSCDVLAEPVEVTPLALALLSGDELPVSDRRKLKEESHMAIQSSTCSCKSTPRPCIFYHGLGNEKDEPGVQDSSRHFGWDIIKDHAPCCTTIKYAALNTVDFAWTDASLQEKVCDRALSMSASSDSGSKKIKDTIVVTHSMGGLMFAGALVNKKCSLDKSSTWIGLSPPMTGSMSSDYLMDFCNGEVRNLMTDLLFDGRCPVPRSTASVAYENEKYSSQEKDDAYDAAQKVYRKHVYAAMCSSSSVGNISKYQAKYMVGGRVIPHKSLKNDGLVEFHSCAGGISPSKFGKTPYDRFYRCELNHADTAFKTGDGIFKTTVRPVTWFECLL</sequence>
<accession>A0A080ZHP5</accession>
<dbReference type="OrthoDB" id="95392at2759"/>
<gene>
    <name evidence="2" type="ORF">F444_16601</name>
</gene>
<evidence type="ECO:0008006" key="4">
    <source>
        <dbReference type="Google" id="ProtNLM"/>
    </source>
</evidence>
<evidence type="ECO:0000256" key="1">
    <source>
        <dbReference type="SAM" id="SignalP"/>
    </source>
</evidence>
<dbReference type="PANTHER" id="PTHR22538:SF1">
    <property type="entry name" value="VWFD DOMAIN-CONTAINING PROTEIN"/>
    <property type="match status" value="1"/>
</dbReference>
<dbReference type="PANTHER" id="PTHR22538">
    <property type="entry name" value="CILIA- AND FLAGELLA-ASSOCIATED PROTEIN 74"/>
    <property type="match status" value="1"/>
</dbReference>
<comment type="caution">
    <text evidence="2">The sequence shown here is derived from an EMBL/GenBank/DDBJ whole genome shotgun (WGS) entry which is preliminary data.</text>
</comment>
<dbReference type="AlphaFoldDB" id="A0A080ZHP5"/>
<dbReference type="EMBL" id="ANJA01003075">
    <property type="protein sequence ID" value="ETO66156.1"/>
    <property type="molecule type" value="Genomic_DNA"/>
</dbReference>
<keyword evidence="1" id="KW-0732">Signal</keyword>
<feature type="chain" id="PRO_5001753191" description="DUF676 domain-containing protein" evidence="1">
    <location>
        <begin position="23"/>
        <end position="529"/>
    </location>
</feature>
<dbReference type="Proteomes" id="UP000028582">
    <property type="component" value="Unassembled WGS sequence"/>
</dbReference>
<dbReference type="InterPro" id="IPR029058">
    <property type="entry name" value="AB_hydrolase_fold"/>
</dbReference>
<dbReference type="Gene3D" id="3.40.50.1820">
    <property type="entry name" value="alpha/beta hydrolase"/>
    <property type="match status" value="1"/>
</dbReference>
<evidence type="ECO:0000313" key="2">
    <source>
        <dbReference type="EMBL" id="ETO66156.1"/>
    </source>
</evidence>